<feature type="signal peptide" evidence="1">
    <location>
        <begin position="1"/>
        <end position="21"/>
    </location>
</feature>
<evidence type="ECO:0000313" key="4">
    <source>
        <dbReference type="Proteomes" id="UP000038011"/>
    </source>
</evidence>
<keyword evidence="1" id="KW-0732">Signal</keyword>
<dbReference type="PATRIC" id="fig|1514904.3.peg.1189"/>
<organism evidence="3 4">
    <name type="scientific">Ahrensia marina</name>
    <dbReference type="NCBI Taxonomy" id="1514904"/>
    <lineage>
        <taxon>Bacteria</taxon>
        <taxon>Pseudomonadati</taxon>
        <taxon>Pseudomonadota</taxon>
        <taxon>Alphaproteobacteria</taxon>
        <taxon>Hyphomicrobiales</taxon>
        <taxon>Ahrensiaceae</taxon>
        <taxon>Ahrensia</taxon>
    </lineage>
</organism>
<dbReference type="Pfam" id="PF13449">
    <property type="entry name" value="Phytase-like"/>
    <property type="match status" value="1"/>
</dbReference>
<dbReference type="Proteomes" id="UP000038011">
    <property type="component" value="Unassembled WGS sequence"/>
</dbReference>
<dbReference type="AlphaFoldDB" id="A0A0N0VLA0"/>
<feature type="chain" id="PRO_5005861142" description="Phytase-like domain-containing protein" evidence="1">
    <location>
        <begin position="22"/>
        <end position="333"/>
    </location>
</feature>
<name>A0A0N0VLA0_9HYPH</name>
<dbReference type="PIRSF" id="PIRSF031900">
    <property type="entry name" value="UCP031900"/>
    <property type="match status" value="1"/>
</dbReference>
<comment type="caution">
    <text evidence="3">The sequence shown here is derived from an EMBL/GenBank/DDBJ whole genome shotgun (WGS) entry which is preliminary data.</text>
</comment>
<proteinExistence type="predicted"/>
<evidence type="ECO:0000313" key="3">
    <source>
        <dbReference type="EMBL" id="KPB00864.1"/>
    </source>
</evidence>
<gene>
    <name evidence="3" type="ORF">SU32_11730</name>
</gene>
<evidence type="ECO:0000256" key="1">
    <source>
        <dbReference type="SAM" id="SignalP"/>
    </source>
</evidence>
<feature type="domain" description="Phytase-like" evidence="2">
    <location>
        <begin position="63"/>
        <end position="315"/>
    </location>
</feature>
<dbReference type="InterPro" id="IPR014567">
    <property type="entry name" value="UCP031900"/>
</dbReference>
<dbReference type="InterPro" id="IPR027372">
    <property type="entry name" value="Phytase-like_dom"/>
</dbReference>
<accession>A0A0N0VLA0</accession>
<sequence length="333" mass="36371">MIKFGGALAFFLALTILSAKAQTLQSFDVQARPFEQFRIGSDEKQFGPLEFVGGLEMTGGSRDFGAWSGITISPNQTDFVGVLDTGFWIDGKILRSETGAPVGLSARLQEILNEAGSPIKQKWQADAESIARRGDEFLVGFERAHRIDAYKVDASGTYIFQNTSDPDVPLFELRSNRGFEGIGVAPKGTPLSGALVGISEKSLDKSKNIMGFVRHDHGSSFEFSVVRTGEFDITDLGFLPNGNVITLERRFNIASGVAMRLRHFTASEITAGATVDGEILLEADMLYQIDNMEGLSITTDEDGTPRLTIVSDDNHSLFQRNLLLEFRLTGSLT</sequence>
<reference evidence="3 4" key="1">
    <citation type="submission" date="2015-01" db="EMBL/GenBank/DDBJ databases">
        <title>Ahrensia donghaiensis sp. nov., a novel dimethylsulphoniopropionate-cleavage bacterium isolated from seawater and emended descriptions of the genus Ahrensia and Ahrensia kielensis.</title>
        <authorList>
            <person name="Liu J."/>
        </authorList>
    </citation>
    <scope>NUCLEOTIDE SEQUENCE [LARGE SCALE GENOMIC DNA]</scope>
    <source>
        <strain evidence="3 4">LZD062</strain>
    </source>
</reference>
<dbReference type="OrthoDB" id="9798693at2"/>
<evidence type="ECO:0000259" key="2">
    <source>
        <dbReference type="Pfam" id="PF13449"/>
    </source>
</evidence>
<protein>
    <recommendedName>
        <fullName evidence="2">Phytase-like domain-containing protein</fullName>
    </recommendedName>
</protein>
<dbReference type="RefSeq" id="WP_053999556.1">
    <property type="nucleotide sequence ID" value="NZ_JXMU01000016.1"/>
</dbReference>
<dbReference type="EMBL" id="JXMU01000016">
    <property type="protein sequence ID" value="KPB00864.1"/>
    <property type="molecule type" value="Genomic_DNA"/>
</dbReference>
<keyword evidence="4" id="KW-1185">Reference proteome</keyword>
<dbReference type="STRING" id="1514904.SU32_11730"/>